<proteinExistence type="predicted"/>
<dbReference type="SMART" id="SM01007">
    <property type="entry name" value="Aldolase_II"/>
    <property type="match status" value="1"/>
</dbReference>
<accession>A0A4Y7RSN5</accession>
<evidence type="ECO:0000313" key="5">
    <source>
        <dbReference type="Proteomes" id="UP000297597"/>
    </source>
</evidence>
<reference evidence="4 5" key="1">
    <citation type="journal article" date="2018" name="Environ. Microbiol.">
        <title>Novel energy conservation strategies and behaviour of Pelotomaculum schinkii driving syntrophic propionate catabolism.</title>
        <authorList>
            <person name="Hidalgo-Ahumada C.A.P."/>
            <person name="Nobu M.K."/>
            <person name="Narihiro T."/>
            <person name="Tamaki H."/>
            <person name="Liu W.T."/>
            <person name="Kamagata Y."/>
            <person name="Stams A.J.M."/>
            <person name="Imachi H."/>
            <person name="Sousa D.Z."/>
        </authorList>
    </citation>
    <scope>NUCLEOTIDE SEQUENCE [LARGE SCALE GENOMIC DNA]</scope>
    <source>
        <strain evidence="4 5">MGP</strain>
    </source>
</reference>
<dbReference type="SUPFAM" id="SSF53639">
    <property type="entry name" value="AraD/HMP-PK domain-like"/>
    <property type="match status" value="1"/>
</dbReference>
<dbReference type="InterPro" id="IPR001303">
    <property type="entry name" value="Aldolase_II/adducin_N"/>
</dbReference>
<comment type="caution">
    <text evidence="4">The sequence shown here is derived from an EMBL/GenBank/DDBJ whole genome shotgun (WGS) entry which is preliminary data.</text>
</comment>
<dbReference type="RefSeq" id="WP_134213662.1">
    <property type="nucleotide sequence ID" value="NZ_QFFZ01000016.1"/>
</dbReference>
<keyword evidence="1" id="KW-0479">Metal-binding</keyword>
<evidence type="ECO:0000256" key="2">
    <source>
        <dbReference type="ARBA" id="ARBA00023239"/>
    </source>
</evidence>
<organism evidence="4 5">
    <name type="scientific">Pelotomaculum propionicicum</name>
    <dbReference type="NCBI Taxonomy" id="258475"/>
    <lineage>
        <taxon>Bacteria</taxon>
        <taxon>Bacillati</taxon>
        <taxon>Bacillota</taxon>
        <taxon>Clostridia</taxon>
        <taxon>Eubacteriales</taxon>
        <taxon>Desulfotomaculaceae</taxon>
        <taxon>Pelotomaculum</taxon>
    </lineage>
</organism>
<dbReference type="EC" id="4.1.2.17" evidence="4"/>
<evidence type="ECO:0000259" key="3">
    <source>
        <dbReference type="SMART" id="SM01007"/>
    </source>
</evidence>
<dbReference type="GO" id="GO:0046872">
    <property type="term" value="F:metal ion binding"/>
    <property type="evidence" value="ECO:0007669"/>
    <property type="project" value="UniProtKB-KW"/>
</dbReference>
<dbReference type="GO" id="GO:0005829">
    <property type="term" value="C:cytosol"/>
    <property type="evidence" value="ECO:0007669"/>
    <property type="project" value="TreeGrafter"/>
</dbReference>
<dbReference type="Pfam" id="PF00596">
    <property type="entry name" value="Aldolase_II"/>
    <property type="match status" value="1"/>
</dbReference>
<dbReference type="EMBL" id="QFFZ01000016">
    <property type="protein sequence ID" value="TEB11277.1"/>
    <property type="molecule type" value="Genomic_DNA"/>
</dbReference>
<dbReference type="OrthoDB" id="9786287at2"/>
<sequence>MLLKDLRESVIEYALKVIDAGLISSTWGNISARDPESGLIAITPSGMEYRKLSPDDIVIVNKNGNIVDSKRKPSSETPMHALFYRERPEINGIVHTHSCYATAMSTLKKEIPVVLAELGACVGGPVKVAEYARGGTEEFGQAALRAIGDGTAVLQQNHGVLAIGKTLNDALFSAIVVEEAAKIYWLALQVGEPFILPDQEVKEIHEGFIKTYGQK</sequence>
<feature type="domain" description="Class II aldolase/adducin N-terminal" evidence="3">
    <location>
        <begin position="8"/>
        <end position="185"/>
    </location>
</feature>
<dbReference type="GO" id="GO:0019323">
    <property type="term" value="P:pentose catabolic process"/>
    <property type="evidence" value="ECO:0007669"/>
    <property type="project" value="TreeGrafter"/>
</dbReference>
<dbReference type="PANTHER" id="PTHR22789:SF0">
    <property type="entry name" value="3-OXO-TETRONATE 4-PHOSPHATE DECARBOXYLASE-RELATED"/>
    <property type="match status" value="1"/>
</dbReference>
<name>A0A4Y7RSN5_9FIRM</name>
<protein>
    <submittedName>
        <fullName evidence="4">L-fuculose phosphate aldolase</fullName>
        <ecNumber evidence="4">4.1.2.17</ecNumber>
    </submittedName>
</protein>
<keyword evidence="2 4" id="KW-0456">Lyase</keyword>
<keyword evidence="5" id="KW-1185">Reference proteome</keyword>
<dbReference type="AlphaFoldDB" id="A0A4Y7RSN5"/>
<evidence type="ECO:0000313" key="4">
    <source>
        <dbReference type="EMBL" id="TEB11277.1"/>
    </source>
</evidence>
<evidence type="ECO:0000256" key="1">
    <source>
        <dbReference type="ARBA" id="ARBA00022723"/>
    </source>
</evidence>
<dbReference type="GO" id="GO:0008738">
    <property type="term" value="F:L-fuculose-phosphate aldolase activity"/>
    <property type="evidence" value="ECO:0007669"/>
    <property type="project" value="UniProtKB-EC"/>
</dbReference>
<dbReference type="InterPro" id="IPR050197">
    <property type="entry name" value="Aldolase_class_II_sugar_metab"/>
</dbReference>
<gene>
    <name evidence="4" type="primary">fucA</name>
    <name evidence="4" type="ORF">Pmgp_01812</name>
</gene>
<dbReference type="InterPro" id="IPR036409">
    <property type="entry name" value="Aldolase_II/adducin_N_sf"/>
</dbReference>
<dbReference type="PANTHER" id="PTHR22789">
    <property type="entry name" value="FUCULOSE PHOSPHATE ALDOLASE"/>
    <property type="match status" value="1"/>
</dbReference>
<dbReference type="Gene3D" id="3.40.225.10">
    <property type="entry name" value="Class II aldolase/adducin N-terminal domain"/>
    <property type="match status" value="1"/>
</dbReference>
<dbReference type="Proteomes" id="UP000297597">
    <property type="component" value="Unassembled WGS sequence"/>
</dbReference>